<organism evidence="1">
    <name type="scientific">Anguilla anguilla</name>
    <name type="common">European freshwater eel</name>
    <name type="synonym">Muraena anguilla</name>
    <dbReference type="NCBI Taxonomy" id="7936"/>
    <lineage>
        <taxon>Eukaryota</taxon>
        <taxon>Metazoa</taxon>
        <taxon>Chordata</taxon>
        <taxon>Craniata</taxon>
        <taxon>Vertebrata</taxon>
        <taxon>Euteleostomi</taxon>
        <taxon>Actinopterygii</taxon>
        <taxon>Neopterygii</taxon>
        <taxon>Teleostei</taxon>
        <taxon>Anguilliformes</taxon>
        <taxon>Anguillidae</taxon>
        <taxon>Anguilla</taxon>
    </lineage>
</organism>
<dbReference type="AlphaFoldDB" id="A0A0E9RP86"/>
<dbReference type="EMBL" id="GBXM01077683">
    <property type="protein sequence ID" value="JAH30894.1"/>
    <property type="molecule type" value="Transcribed_RNA"/>
</dbReference>
<name>A0A0E9RP86_ANGAN</name>
<reference evidence="1" key="1">
    <citation type="submission" date="2014-11" db="EMBL/GenBank/DDBJ databases">
        <authorList>
            <person name="Amaro Gonzalez C."/>
        </authorList>
    </citation>
    <scope>NUCLEOTIDE SEQUENCE</scope>
</reference>
<proteinExistence type="predicted"/>
<accession>A0A0E9RP86</accession>
<protein>
    <submittedName>
        <fullName evidence="1">Uncharacterized protein</fullName>
    </submittedName>
</protein>
<evidence type="ECO:0000313" key="1">
    <source>
        <dbReference type="EMBL" id="JAH30894.1"/>
    </source>
</evidence>
<reference evidence="1" key="2">
    <citation type="journal article" date="2015" name="Fish Shellfish Immunol.">
        <title>Early steps in the European eel (Anguilla anguilla)-Vibrio vulnificus interaction in the gills: Role of the RtxA13 toxin.</title>
        <authorList>
            <person name="Callol A."/>
            <person name="Pajuelo D."/>
            <person name="Ebbesson L."/>
            <person name="Teles M."/>
            <person name="MacKenzie S."/>
            <person name="Amaro C."/>
        </authorList>
    </citation>
    <scope>NUCLEOTIDE SEQUENCE</scope>
</reference>
<sequence length="32" mass="3759">MPRARSCIVAQQYHGWRALLSTAFISGYQRYK</sequence>